<gene>
    <name evidence="2" type="ORF">O181_119869</name>
</gene>
<sequence length="101" mass="11335">MGTPPRSLDSHHELISLSEEVHGARTDRGTSEGLDTHVFKRTSPTDKSLVEKPKHVIRGPEKEVGPRKLKTAQWKLPNPLQAKFHLNKCQTSPSKPQIPTR</sequence>
<protein>
    <submittedName>
        <fullName evidence="2">Uncharacterized protein</fullName>
    </submittedName>
</protein>
<comment type="caution">
    <text evidence="2">The sequence shown here is derived from an EMBL/GenBank/DDBJ whole genome shotgun (WGS) entry which is preliminary data.</text>
</comment>
<accession>A0A9Q3KFJ8</accession>
<proteinExistence type="predicted"/>
<evidence type="ECO:0000313" key="2">
    <source>
        <dbReference type="EMBL" id="MBW0580154.1"/>
    </source>
</evidence>
<evidence type="ECO:0000313" key="3">
    <source>
        <dbReference type="Proteomes" id="UP000765509"/>
    </source>
</evidence>
<keyword evidence="3" id="KW-1185">Reference proteome</keyword>
<dbReference type="Proteomes" id="UP000765509">
    <property type="component" value="Unassembled WGS sequence"/>
</dbReference>
<dbReference type="EMBL" id="AVOT02106843">
    <property type="protein sequence ID" value="MBW0580154.1"/>
    <property type="molecule type" value="Genomic_DNA"/>
</dbReference>
<feature type="compositionally biased region" description="Basic and acidic residues" evidence="1">
    <location>
        <begin position="8"/>
        <end position="38"/>
    </location>
</feature>
<dbReference type="AlphaFoldDB" id="A0A9Q3KFJ8"/>
<evidence type="ECO:0000256" key="1">
    <source>
        <dbReference type="SAM" id="MobiDB-lite"/>
    </source>
</evidence>
<feature type="region of interest" description="Disordered" evidence="1">
    <location>
        <begin position="1"/>
        <end position="47"/>
    </location>
</feature>
<name>A0A9Q3KFJ8_9BASI</name>
<organism evidence="2 3">
    <name type="scientific">Austropuccinia psidii MF-1</name>
    <dbReference type="NCBI Taxonomy" id="1389203"/>
    <lineage>
        <taxon>Eukaryota</taxon>
        <taxon>Fungi</taxon>
        <taxon>Dikarya</taxon>
        <taxon>Basidiomycota</taxon>
        <taxon>Pucciniomycotina</taxon>
        <taxon>Pucciniomycetes</taxon>
        <taxon>Pucciniales</taxon>
        <taxon>Sphaerophragmiaceae</taxon>
        <taxon>Austropuccinia</taxon>
    </lineage>
</organism>
<reference evidence="2" key="1">
    <citation type="submission" date="2021-03" db="EMBL/GenBank/DDBJ databases">
        <title>Draft genome sequence of rust myrtle Austropuccinia psidii MF-1, a brazilian biotype.</title>
        <authorList>
            <person name="Quecine M.C."/>
            <person name="Pachon D.M.R."/>
            <person name="Bonatelli M.L."/>
            <person name="Correr F.H."/>
            <person name="Franceschini L.M."/>
            <person name="Leite T.F."/>
            <person name="Margarido G.R.A."/>
            <person name="Almeida C.A."/>
            <person name="Ferrarezi J.A."/>
            <person name="Labate C.A."/>
        </authorList>
    </citation>
    <scope>NUCLEOTIDE SEQUENCE</scope>
    <source>
        <strain evidence="2">MF-1</strain>
    </source>
</reference>